<dbReference type="SFLD" id="SFLDG01129">
    <property type="entry name" value="C1.5:_HAD__Beta-PGM__Phosphata"/>
    <property type="match status" value="1"/>
</dbReference>
<keyword evidence="2" id="KW-1185">Reference proteome</keyword>
<dbReference type="GO" id="GO:0003993">
    <property type="term" value="F:acid phosphatase activity"/>
    <property type="evidence" value="ECO:0007669"/>
    <property type="project" value="TreeGrafter"/>
</dbReference>
<dbReference type="InterPro" id="IPR023214">
    <property type="entry name" value="HAD_sf"/>
</dbReference>
<dbReference type="SFLD" id="SFLDG01131">
    <property type="entry name" value="C1.5.2:_MDP_Like"/>
    <property type="match status" value="1"/>
</dbReference>
<dbReference type="PANTHER" id="PTHR17901">
    <property type="entry name" value="MAGNESIUM-DEPENDENT PHOSPHATASE 1 MDP1"/>
    <property type="match status" value="1"/>
</dbReference>
<proteinExistence type="predicted"/>
<dbReference type="InterPro" id="IPR010036">
    <property type="entry name" value="MDP_1_eu_arc"/>
</dbReference>
<evidence type="ECO:0000313" key="2">
    <source>
        <dbReference type="Proteomes" id="UP000308267"/>
    </source>
</evidence>
<dbReference type="AlphaFoldDB" id="A0A4V3SGS6"/>
<organism evidence="1 2">
    <name type="scientific">Opisthorchis felineus</name>
    <dbReference type="NCBI Taxonomy" id="147828"/>
    <lineage>
        <taxon>Eukaryota</taxon>
        <taxon>Metazoa</taxon>
        <taxon>Spiralia</taxon>
        <taxon>Lophotrochozoa</taxon>
        <taxon>Platyhelminthes</taxon>
        <taxon>Trematoda</taxon>
        <taxon>Digenea</taxon>
        <taxon>Opisthorchiida</taxon>
        <taxon>Opisthorchiata</taxon>
        <taxon>Opisthorchiidae</taxon>
        <taxon>Opisthorchis</taxon>
    </lineage>
</organism>
<dbReference type="SFLD" id="SFLDS00003">
    <property type="entry name" value="Haloacid_Dehalogenase"/>
    <property type="match status" value="1"/>
</dbReference>
<dbReference type="OrthoDB" id="2865258at2759"/>
<sequence>LGQSSSMTPTRVTPAKAVIQMVNKFPKLIVFDLDYTLWPYWCDTHFITPLRREGDFIYGRSGIRHEVYPDSDSILRSIHENPAVKLACASRTGAIDIAKTLLRLLKWDELFDYMEIYPGSKVKHFESFHRLSGIPYYEMIFFDDEDRNIRDVSQLGVHSYLVENGMTVSLLHQALKRFERDTGFQ</sequence>
<dbReference type="NCBIfam" id="TIGR01685">
    <property type="entry name" value="MDP-1"/>
    <property type="match status" value="1"/>
</dbReference>
<dbReference type="InterPro" id="IPR035679">
    <property type="entry name" value="MDP-1_euk"/>
</dbReference>
<protein>
    <recommendedName>
        <fullName evidence="3">Magnesium-dependent phosphatase-1</fullName>
    </recommendedName>
</protein>
<dbReference type="Pfam" id="PF12689">
    <property type="entry name" value="Acid_PPase"/>
    <property type="match status" value="1"/>
</dbReference>
<evidence type="ECO:0008006" key="3">
    <source>
        <dbReference type="Google" id="ProtNLM"/>
    </source>
</evidence>
<reference evidence="1 2" key="1">
    <citation type="journal article" date="2019" name="BMC Genomics">
        <title>New insights from Opisthorchis felineus genome: update on genomics of the epidemiologically important liver flukes.</title>
        <authorList>
            <person name="Ershov N.I."/>
            <person name="Mordvinov V.A."/>
            <person name="Prokhortchouk E.B."/>
            <person name="Pakharukova M.Y."/>
            <person name="Gunbin K.V."/>
            <person name="Ustyantsev K."/>
            <person name="Genaev M.A."/>
            <person name="Blinov A.G."/>
            <person name="Mazur A."/>
            <person name="Boulygina E."/>
            <person name="Tsygankova S."/>
            <person name="Khrameeva E."/>
            <person name="Chekanov N."/>
            <person name="Fan G."/>
            <person name="Xiao A."/>
            <person name="Zhang H."/>
            <person name="Xu X."/>
            <person name="Yang H."/>
            <person name="Solovyev V."/>
            <person name="Lee S.M."/>
            <person name="Liu X."/>
            <person name="Afonnikov D.A."/>
            <person name="Skryabin K.G."/>
        </authorList>
    </citation>
    <scope>NUCLEOTIDE SEQUENCE [LARGE SCALE GENOMIC DNA]</scope>
    <source>
        <strain evidence="1">AK-0245</strain>
        <tissue evidence="1">Whole organism</tissue>
    </source>
</reference>
<dbReference type="PANTHER" id="PTHR17901:SF14">
    <property type="entry name" value="MAGNESIUM-DEPENDENT PHOSPHATASE 1"/>
    <property type="match status" value="1"/>
</dbReference>
<dbReference type="Gene3D" id="3.40.50.1000">
    <property type="entry name" value="HAD superfamily/HAD-like"/>
    <property type="match status" value="1"/>
</dbReference>
<dbReference type="SUPFAM" id="SSF56784">
    <property type="entry name" value="HAD-like"/>
    <property type="match status" value="1"/>
</dbReference>
<comment type="caution">
    <text evidence="1">The sequence shown here is derived from an EMBL/GenBank/DDBJ whole genome shotgun (WGS) entry which is preliminary data.</text>
</comment>
<name>A0A4V3SGS6_OPIFE</name>
<evidence type="ECO:0000313" key="1">
    <source>
        <dbReference type="EMBL" id="TGZ73474.1"/>
    </source>
</evidence>
<dbReference type="InterPro" id="IPR036412">
    <property type="entry name" value="HAD-like_sf"/>
</dbReference>
<gene>
    <name evidence="1" type="ORF">CRM22_001495</name>
</gene>
<dbReference type="STRING" id="147828.A0A4V3SGS6"/>
<feature type="non-terminal residue" evidence="1">
    <location>
        <position position="1"/>
    </location>
</feature>
<dbReference type="EMBL" id="SJOL01002680">
    <property type="protein sequence ID" value="TGZ73474.1"/>
    <property type="molecule type" value="Genomic_DNA"/>
</dbReference>
<dbReference type="Proteomes" id="UP000308267">
    <property type="component" value="Unassembled WGS sequence"/>
</dbReference>
<dbReference type="InterPro" id="IPR010033">
    <property type="entry name" value="HAD_SF_ppase_IIIC"/>
</dbReference>
<dbReference type="NCBIfam" id="TIGR01681">
    <property type="entry name" value="HAD-SF-IIIC"/>
    <property type="match status" value="1"/>
</dbReference>
<dbReference type="CDD" id="cd07501">
    <property type="entry name" value="HAD_MDP-1_like"/>
    <property type="match status" value="1"/>
</dbReference>
<accession>A0A4V3SGS6</accession>